<proteinExistence type="predicted"/>
<dbReference type="AlphaFoldDB" id="A0A4R0GH03"/>
<feature type="non-terminal residue" evidence="1">
    <location>
        <position position="1"/>
    </location>
</feature>
<accession>A0A4R0GH03</accession>
<dbReference type="Pfam" id="PF18807">
    <property type="entry name" value="TTc_toxin_rep"/>
    <property type="match status" value="1"/>
</dbReference>
<dbReference type="PANTHER" id="PTHR32305">
    <property type="match status" value="1"/>
</dbReference>
<sequence length="813" mass="89805">RFIWGGHSSDEQSHNLAGQLVSHYDPAGLLSTGSVSLSGVPLSVTRQLLPDDAQADWQGADASAWNDLLAGETYTTLSTVDATGTVLTTLDEKGNIQRVAFDAAGLLKGSWLTVKGGSEQVIVQYLTYSAAGQKLREEHGNGVVTTYSYEAETQRLVGIKTERTTATKVLQDLRYEYDPVGNVLVITNDAEETRFWRNQQVVPENTYAYDSLYQLVSATGREMANAVQQNSSLPAYSSFDNATYTNYSRTYTYDNAGNLTKIQHSAPASGNNYTTSITVSDRSNRAVLSTFTENPADVEALFTAGGQQKQLLPGQNLLWTARQELQKVTPVMRDGEPDDSESYRYDASSQRIAKITSQLTGNSTQTKRVIYLPGLELRSSNTETLQVITVGEAGRAQVRVLHWENGQPADISNDQIRYSYDNLTGSSALEVDGSGELISQEEYYPYGGTALFAARSQLEADYKILRYSGKEQDATGLYYYGYRYYQSWAGRWLSADPSGAVDGLNLFRMVHNNPISLIDSDGRISLPAEILIVDVLNPLSKDPTNAWFEELKWNPETSRLETTPAVYTRGGKILEGETSQWESATDSPTAFTVFQDPSGVNRLFVSTFQQHIGVKPGMGNPLYAGILMPKRDQQGNLFYRIDNESGHYQPSGDINAAELFSTIVGDEGLSHFTFAKSTKSSAPANTRLVHLTSPEEYGEAASRLRREENKQQSVIDYLNEHGLWEPTKSQRSHMPWVNELMRWEAQQNPAPAVAQAPATVAAPVINRRATAPETPHVLAGASPGRWSRFRGWVSGIFNRVRNVFRSRASSLAH</sequence>
<evidence type="ECO:0000313" key="1">
    <source>
        <dbReference type="EMBL" id="TCB96694.1"/>
    </source>
</evidence>
<keyword evidence="2" id="KW-1185">Reference proteome</keyword>
<dbReference type="RefSeq" id="WP_131413704.1">
    <property type="nucleotide sequence ID" value="NZ_SJOP01000036.1"/>
</dbReference>
<dbReference type="EMBL" id="SJOP01000036">
    <property type="protein sequence ID" value="TCB96694.1"/>
    <property type="molecule type" value="Genomic_DNA"/>
</dbReference>
<name>A0A4R0GH03_9ENTR</name>
<dbReference type="InterPro" id="IPR050708">
    <property type="entry name" value="T6SS_VgrG/RHS"/>
</dbReference>
<evidence type="ECO:0000313" key="2">
    <source>
        <dbReference type="Proteomes" id="UP000291793"/>
    </source>
</evidence>
<dbReference type="PANTHER" id="PTHR32305:SF15">
    <property type="entry name" value="PROTEIN RHSA-RELATED"/>
    <property type="match status" value="1"/>
</dbReference>
<reference evidence="1 2" key="1">
    <citation type="submission" date="2019-02" db="EMBL/GenBank/DDBJ databases">
        <title>The draft genome of Kosakonia quasisacchari strain WCHKQ120001.</title>
        <authorList>
            <person name="Wang C."/>
            <person name="Feng Y."/>
            <person name="Zong Z."/>
        </authorList>
    </citation>
    <scope>NUCLEOTIDE SEQUENCE [LARGE SCALE GENOMIC DNA]</scope>
    <source>
        <strain evidence="1 2">WCHKQ120001</strain>
    </source>
</reference>
<dbReference type="Proteomes" id="UP000291793">
    <property type="component" value="Unassembled WGS sequence"/>
</dbReference>
<dbReference type="InterPro" id="IPR041508">
    <property type="entry name" value="TcC-like_repeat"/>
</dbReference>
<dbReference type="OrthoDB" id="8596416at2"/>
<comment type="caution">
    <text evidence="1">The sequence shown here is derived from an EMBL/GenBank/DDBJ whole genome shotgun (WGS) entry which is preliminary data.</text>
</comment>
<dbReference type="InterPro" id="IPR022385">
    <property type="entry name" value="Rhs_assc_core"/>
</dbReference>
<dbReference type="NCBIfam" id="TIGR03696">
    <property type="entry name" value="Rhs_assc_core"/>
    <property type="match status" value="1"/>
</dbReference>
<dbReference type="Gene3D" id="2.180.10.10">
    <property type="entry name" value="RHS repeat-associated core"/>
    <property type="match status" value="1"/>
</dbReference>
<organism evidence="1 2">
    <name type="scientific">Kosakonia quasisacchari</name>
    <dbReference type="NCBI Taxonomy" id="2529380"/>
    <lineage>
        <taxon>Bacteria</taxon>
        <taxon>Pseudomonadati</taxon>
        <taxon>Pseudomonadota</taxon>
        <taxon>Gammaproteobacteria</taxon>
        <taxon>Enterobacterales</taxon>
        <taxon>Enterobacteriaceae</taxon>
        <taxon>Kosakonia</taxon>
    </lineage>
</organism>
<gene>
    <name evidence="1" type="ORF">E0L21_23795</name>
</gene>
<protein>
    <submittedName>
        <fullName evidence="1">RHS repeat protein</fullName>
    </submittedName>
</protein>